<dbReference type="InterPro" id="IPR047001">
    <property type="entry name" value="MnmG_C_subdom"/>
</dbReference>
<dbReference type="AlphaFoldDB" id="A0A381SFA2"/>
<dbReference type="InterPro" id="IPR026904">
    <property type="entry name" value="MnmG_C"/>
</dbReference>
<evidence type="ECO:0000256" key="3">
    <source>
        <dbReference type="ARBA" id="ARBA00022630"/>
    </source>
</evidence>
<dbReference type="GO" id="GO:0002098">
    <property type="term" value="P:tRNA wobble uridine modification"/>
    <property type="evidence" value="ECO:0007669"/>
    <property type="project" value="UniProtKB-ARBA"/>
</dbReference>
<proteinExistence type="inferred from homology"/>
<dbReference type="InterPro" id="IPR044920">
    <property type="entry name" value="MnmG_C_subdom_sf"/>
</dbReference>
<comment type="cofactor">
    <cofactor evidence="1">
        <name>FAD</name>
        <dbReference type="ChEBI" id="CHEBI:57692"/>
    </cofactor>
</comment>
<evidence type="ECO:0000256" key="2">
    <source>
        <dbReference type="ARBA" id="ARBA00007653"/>
    </source>
</evidence>
<keyword evidence="4" id="KW-0274">FAD</keyword>
<reference evidence="6" key="1">
    <citation type="submission" date="2018-05" db="EMBL/GenBank/DDBJ databases">
        <authorList>
            <person name="Lanie J.A."/>
            <person name="Ng W.-L."/>
            <person name="Kazmierczak K.M."/>
            <person name="Andrzejewski T.M."/>
            <person name="Davidsen T.M."/>
            <person name="Wayne K.J."/>
            <person name="Tettelin H."/>
            <person name="Glass J.I."/>
            <person name="Rusch D."/>
            <person name="Podicherti R."/>
            <person name="Tsui H.-C.T."/>
            <person name="Winkler M.E."/>
        </authorList>
    </citation>
    <scope>NUCLEOTIDE SEQUENCE</scope>
</reference>
<gene>
    <name evidence="6" type="ORF">METZ01_LOCUS55599</name>
</gene>
<dbReference type="SMART" id="SM01228">
    <property type="entry name" value="GIDA_assoc_3"/>
    <property type="match status" value="1"/>
</dbReference>
<feature type="non-terminal residue" evidence="6">
    <location>
        <position position="1"/>
    </location>
</feature>
<comment type="similarity">
    <text evidence="2">Belongs to the MnmG family.</text>
</comment>
<evidence type="ECO:0000256" key="4">
    <source>
        <dbReference type="ARBA" id="ARBA00022827"/>
    </source>
</evidence>
<feature type="domain" description="tRNA uridine 5-carboxymethylaminomethyl modification enzyme C-terminal subdomain" evidence="5">
    <location>
        <begin position="1"/>
        <end position="51"/>
    </location>
</feature>
<keyword evidence="3" id="KW-0285">Flavoprotein</keyword>
<organism evidence="6">
    <name type="scientific">marine metagenome</name>
    <dbReference type="NCBI Taxonomy" id="408172"/>
    <lineage>
        <taxon>unclassified sequences</taxon>
        <taxon>metagenomes</taxon>
        <taxon>ecological metagenomes</taxon>
    </lineage>
</organism>
<dbReference type="Pfam" id="PF13932">
    <property type="entry name" value="SAM_GIDA_C"/>
    <property type="match status" value="1"/>
</dbReference>
<sequence>DMIIPKGFNYNEIKSISNESREKFLSILPETIGQAQRINGIRPTDISILLVYLKRWFHVKRNKVI</sequence>
<dbReference type="FunFam" id="1.10.150.570:FF:000001">
    <property type="entry name" value="tRNA uridine 5-carboxymethylaminomethyl modification enzyme MnmG"/>
    <property type="match status" value="1"/>
</dbReference>
<accession>A0A381SFA2</accession>
<protein>
    <recommendedName>
        <fullName evidence="5">tRNA uridine 5-carboxymethylaminomethyl modification enzyme C-terminal subdomain domain-containing protein</fullName>
    </recommendedName>
</protein>
<evidence type="ECO:0000259" key="5">
    <source>
        <dbReference type="SMART" id="SM01228"/>
    </source>
</evidence>
<dbReference type="EMBL" id="UINC01003035">
    <property type="protein sequence ID" value="SVA02745.1"/>
    <property type="molecule type" value="Genomic_DNA"/>
</dbReference>
<evidence type="ECO:0000313" key="6">
    <source>
        <dbReference type="EMBL" id="SVA02745.1"/>
    </source>
</evidence>
<dbReference type="Gene3D" id="1.10.150.570">
    <property type="entry name" value="GidA associated domain, C-terminal subdomain"/>
    <property type="match status" value="1"/>
</dbReference>
<name>A0A381SFA2_9ZZZZ</name>
<evidence type="ECO:0000256" key="1">
    <source>
        <dbReference type="ARBA" id="ARBA00001974"/>
    </source>
</evidence>